<dbReference type="Gene3D" id="3.30.420.10">
    <property type="entry name" value="Ribonuclease H-like superfamily/Ribonuclease H"/>
    <property type="match status" value="1"/>
</dbReference>
<sequence length="443" mass="51307">MVKSSEYSIAQRSQVITLVFLANMKPPDVANLLQMPKKSVYNIINRAKSAGYDPAVKPLVDDCHIVDKPRSGRPKVVTPEIETSILASLTKDRSGREKSAEVLAFEAGISESSCLRLLKFLSFNKCKPTWKPGLTEDMKKRRLAFALSHRHWTLEDWKNIIRTDETSIILGHRRGSSRLFVGRFKNASEFMFWGAFSYDYKGPCHIYDPENAAAKKKALQELEIVNRGREERAREEWELNNAFSRLRLEPRKGRRPTFKFTAKNGKLERKGKGGVDWYRYQKEVLLPKLLPFAARCKESRPHTLVMEDGAPAHAHFHQKDVYDLHEIQRLLWPGNSSDLNAIEPAWFWLKRRTTLQGAPADRETAKKAWLKAWEELPQDRIRTWIERIPFHIEEIIRLDGGNEYEEGRPRGDSKKRCRQKGVLSFRAYLASEPAANTEWEDYE</sequence>
<dbReference type="PhylomeDB" id="B8LXZ5"/>
<dbReference type="OMA" id="ANTEWED"/>
<dbReference type="InterPro" id="IPR002492">
    <property type="entry name" value="Transposase_Tc1-like"/>
</dbReference>
<dbReference type="VEuPathDB" id="FungiDB:TSTA_062970"/>
<reference evidence="3" key="1">
    <citation type="journal article" date="2015" name="Genome Announc.">
        <title>Genome sequence of the AIDS-associated pathogen Penicillium marneffei (ATCC18224) and its near taxonomic relative Talaromyces stipitatus (ATCC10500).</title>
        <authorList>
            <person name="Nierman W.C."/>
            <person name="Fedorova-Abrams N.D."/>
            <person name="Andrianopoulos A."/>
        </authorList>
    </citation>
    <scope>NUCLEOTIDE SEQUENCE [LARGE SCALE GENOMIC DNA]</scope>
    <source>
        <strain evidence="3">ATCC 10500 / CBS 375.48 / QM 6759 / NRRL 1006</strain>
    </source>
</reference>
<dbReference type="GO" id="GO:0015074">
    <property type="term" value="P:DNA integration"/>
    <property type="evidence" value="ECO:0007669"/>
    <property type="project" value="InterPro"/>
</dbReference>
<feature type="domain" description="Transposase Tc1-like" evidence="1">
    <location>
        <begin position="107"/>
        <end position="151"/>
    </location>
</feature>
<dbReference type="SUPFAM" id="SSF46689">
    <property type="entry name" value="Homeodomain-like"/>
    <property type="match status" value="1"/>
</dbReference>
<dbReference type="OrthoDB" id="5415741at2759"/>
<dbReference type="AlphaFoldDB" id="B8LXZ5"/>
<organism evidence="2 3">
    <name type="scientific">Talaromyces stipitatus (strain ATCC 10500 / CBS 375.48 / QM 6759 / NRRL 1006)</name>
    <name type="common">Penicillium stipitatum</name>
    <dbReference type="NCBI Taxonomy" id="441959"/>
    <lineage>
        <taxon>Eukaryota</taxon>
        <taxon>Fungi</taxon>
        <taxon>Dikarya</taxon>
        <taxon>Ascomycota</taxon>
        <taxon>Pezizomycotina</taxon>
        <taxon>Eurotiomycetes</taxon>
        <taxon>Eurotiomycetidae</taxon>
        <taxon>Eurotiales</taxon>
        <taxon>Trichocomaceae</taxon>
        <taxon>Talaromyces</taxon>
        <taxon>Talaromyces sect. Talaromyces</taxon>
    </lineage>
</organism>
<gene>
    <name evidence="2" type="ORF">TSTA_062970</name>
</gene>
<accession>B8LXZ5</accession>
<dbReference type="GO" id="GO:0003677">
    <property type="term" value="F:DNA binding"/>
    <property type="evidence" value="ECO:0007669"/>
    <property type="project" value="InterPro"/>
</dbReference>
<evidence type="ECO:0000259" key="1">
    <source>
        <dbReference type="Pfam" id="PF01498"/>
    </source>
</evidence>
<dbReference type="EMBL" id="EQ962652">
    <property type="protein sequence ID" value="EED22810.1"/>
    <property type="molecule type" value="Genomic_DNA"/>
</dbReference>
<evidence type="ECO:0000313" key="3">
    <source>
        <dbReference type="Proteomes" id="UP000001745"/>
    </source>
</evidence>
<dbReference type="InParanoid" id="B8LXZ5"/>
<protein>
    <recommendedName>
        <fullName evidence="1">Transposase Tc1-like domain-containing protein</fullName>
    </recommendedName>
</protein>
<proteinExistence type="predicted"/>
<dbReference type="STRING" id="441959.B8LXZ5"/>
<keyword evidence="3" id="KW-1185">Reference proteome</keyword>
<dbReference type="RefSeq" id="XP_002340197.1">
    <property type="nucleotide sequence ID" value="XM_002340156.1"/>
</dbReference>
<dbReference type="Pfam" id="PF01498">
    <property type="entry name" value="HTH_Tnp_Tc3_2"/>
    <property type="match status" value="1"/>
</dbReference>
<dbReference type="eggNOG" id="ENOG502SJME">
    <property type="taxonomic scope" value="Eukaryota"/>
</dbReference>
<dbReference type="GO" id="GO:0006313">
    <property type="term" value="P:DNA transposition"/>
    <property type="evidence" value="ECO:0007669"/>
    <property type="project" value="InterPro"/>
</dbReference>
<name>B8LXZ5_TALSN</name>
<dbReference type="Proteomes" id="UP000001745">
    <property type="component" value="Unassembled WGS sequence"/>
</dbReference>
<dbReference type="GeneID" id="8107648"/>
<dbReference type="InterPro" id="IPR036397">
    <property type="entry name" value="RNaseH_sf"/>
</dbReference>
<evidence type="ECO:0000313" key="2">
    <source>
        <dbReference type="EMBL" id="EED22810.1"/>
    </source>
</evidence>
<dbReference type="InterPro" id="IPR009057">
    <property type="entry name" value="Homeodomain-like_sf"/>
</dbReference>
<dbReference type="HOGENOM" id="CLU_038496_0_0_1"/>